<evidence type="ECO:0008006" key="3">
    <source>
        <dbReference type="Google" id="ProtNLM"/>
    </source>
</evidence>
<dbReference type="RefSeq" id="WP_187708166.1">
    <property type="nucleotide sequence ID" value="NZ_CP060782.1"/>
</dbReference>
<evidence type="ECO:0000313" key="1">
    <source>
        <dbReference type="EMBL" id="QNP45210.1"/>
    </source>
</evidence>
<gene>
    <name evidence="1" type="ORF">H9L14_11220</name>
</gene>
<name>A0ABX6T873_9SPHN</name>
<evidence type="ECO:0000313" key="2">
    <source>
        <dbReference type="Proteomes" id="UP000516105"/>
    </source>
</evidence>
<reference evidence="1 2" key="1">
    <citation type="submission" date="2020-08" db="EMBL/GenBank/DDBJ databases">
        <title>Genome sequence of Sphingomonas sediminicola KACC 15039T.</title>
        <authorList>
            <person name="Hyun D.-W."/>
            <person name="Bae J.-W."/>
        </authorList>
    </citation>
    <scope>NUCLEOTIDE SEQUENCE [LARGE SCALE GENOMIC DNA]</scope>
    <source>
        <strain evidence="1 2">KACC 15039</strain>
    </source>
</reference>
<accession>A0ABX6T873</accession>
<sequence>MYSLSILAAGVIGPSIPGAGLARSHAPTIAQFETLIAADRKLSGPFDLADGSSTITSLLTEDVALFAIPVPGLARNKADARQVLGKAFGPGQSVVTTVPIRVGLSSDGTQGFSFGFMNVGRDKLKLGKYVAYWVRSAAGWQVAAFKWVPRPEGTVSTGRREPALPTKFAASAKDNFAHEQYRKSLDATERRFSADAQTMGIGRAFRKYGSADAMNVGGEADFTFGNDAIAEAQGGDAAKGSPVRWAPDGVLVSSSGDLGVTFGYLDRNGATPPGRLTRIPFFTIWRRAAPKDEWRYVAE</sequence>
<organism evidence="1 2">
    <name type="scientific">Sphingomonas sediminicola</name>
    <dbReference type="NCBI Taxonomy" id="386874"/>
    <lineage>
        <taxon>Bacteria</taxon>
        <taxon>Pseudomonadati</taxon>
        <taxon>Pseudomonadota</taxon>
        <taxon>Alphaproteobacteria</taxon>
        <taxon>Sphingomonadales</taxon>
        <taxon>Sphingomonadaceae</taxon>
        <taxon>Sphingomonas</taxon>
    </lineage>
</organism>
<proteinExistence type="predicted"/>
<dbReference type="Proteomes" id="UP000516105">
    <property type="component" value="Chromosome"/>
</dbReference>
<dbReference type="Gene3D" id="3.10.450.50">
    <property type="match status" value="1"/>
</dbReference>
<protein>
    <recommendedName>
        <fullName evidence="3">Nuclear transport factor 2 family protein</fullName>
    </recommendedName>
</protein>
<keyword evidence="2" id="KW-1185">Reference proteome</keyword>
<dbReference type="EMBL" id="CP060782">
    <property type="protein sequence ID" value="QNP45210.1"/>
    <property type="molecule type" value="Genomic_DNA"/>
</dbReference>